<accession>S7Q1H1</accession>
<proteinExistence type="predicted"/>
<feature type="compositionally biased region" description="Pro residues" evidence="1">
    <location>
        <begin position="12"/>
        <end position="21"/>
    </location>
</feature>
<keyword evidence="3" id="KW-1185">Reference proteome</keyword>
<sequence length="105" mass="11303">MQMSMSISPAMEPYPQPPPGVDSPLLTSPVHPYTLAALEQQHAVYYPPAEYGAPGEMEMYCGPPPAGYEQSPISLYGDAGAYHGQPPSYHPNDNMPSFAQAYLAS</sequence>
<dbReference type="GeneID" id="19299444"/>
<dbReference type="HOGENOM" id="CLU_2236873_0_0_1"/>
<evidence type="ECO:0000313" key="2">
    <source>
        <dbReference type="EMBL" id="EPQ53816.1"/>
    </source>
</evidence>
<evidence type="ECO:0000313" key="3">
    <source>
        <dbReference type="Proteomes" id="UP000030669"/>
    </source>
</evidence>
<reference evidence="2 3" key="1">
    <citation type="journal article" date="2012" name="Science">
        <title>The Paleozoic origin of enzymatic lignin decomposition reconstructed from 31 fungal genomes.</title>
        <authorList>
            <person name="Floudas D."/>
            <person name="Binder M."/>
            <person name="Riley R."/>
            <person name="Barry K."/>
            <person name="Blanchette R.A."/>
            <person name="Henrissat B."/>
            <person name="Martinez A.T."/>
            <person name="Otillar R."/>
            <person name="Spatafora J.W."/>
            <person name="Yadav J.S."/>
            <person name="Aerts A."/>
            <person name="Benoit I."/>
            <person name="Boyd A."/>
            <person name="Carlson A."/>
            <person name="Copeland A."/>
            <person name="Coutinho P.M."/>
            <person name="de Vries R.P."/>
            <person name="Ferreira P."/>
            <person name="Findley K."/>
            <person name="Foster B."/>
            <person name="Gaskell J."/>
            <person name="Glotzer D."/>
            <person name="Gorecki P."/>
            <person name="Heitman J."/>
            <person name="Hesse C."/>
            <person name="Hori C."/>
            <person name="Igarashi K."/>
            <person name="Jurgens J.A."/>
            <person name="Kallen N."/>
            <person name="Kersten P."/>
            <person name="Kohler A."/>
            <person name="Kuees U."/>
            <person name="Kumar T.K.A."/>
            <person name="Kuo A."/>
            <person name="LaButti K."/>
            <person name="Larrondo L.F."/>
            <person name="Lindquist E."/>
            <person name="Ling A."/>
            <person name="Lombard V."/>
            <person name="Lucas S."/>
            <person name="Lundell T."/>
            <person name="Martin R."/>
            <person name="McLaughlin D.J."/>
            <person name="Morgenstern I."/>
            <person name="Morin E."/>
            <person name="Murat C."/>
            <person name="Nagy L.G."/>
            <person name="Nolan M."/>
            <person name="Ohm R.A."/>
            <person name="Patyshakuliyeva A."/>
            <person name="Rokas A."/>
            <person name="Ruiz-Duenas F.J."/>
            <person name="Sabat G."/>
            <person name="Salamov A."/>
            <person name="Samejima M."/>
            <person name="Schmutz J."/>
            <person name="Slot J.C."/>
            <person name="St John F."/>
            <person name="Stenlid J."/>
            <person name="Sun H."/>
            <person name="Sun S."/>
            <person name="Syed K."/>
            <person name="Tsang A."/>
            <person name="Wiebenga A."/>
            <person name="Young D."/>
            <person name="Pisabarro A."/>
            <person name="Eastwood D.C."/>
            <person name="Martin F."/>
            <person name="Cullen D."/>
            <person name="Grigoriev I.V."/>
            <person name="Hibbett D.S."/>
        </authorList>
    </citation>
    <scope>NUCLEOTIDE SEQUENCE [LARGE SCALE GENOMIC DNA]</scope>
    <source>
        <strain evidence="2 3">ATCC 11539</strain>
    </source>
</reference>
<dbReference type="Proteomes" id="UP000030669">
    <property type="component" value="Unassembled WGS sequence"/>
</dbReference>
<feature type="region of interest" description="Disordered" evidence="1">
    <location>
        <begin position="1"/>
        <end position="26"/>
    </location>
</feature>
<dbReference type="KEGG" id="gtr:GLOTRDRAFT_111785"/>
<dbReference type="EMBL" id="KB469305">
    <property type="protein sequence ID" value="EPQ53816.1"/>
    <property type="molecule type" value="Genomic_DNA"/>
</dbReference>
<protein>
    <submittedName>
        <fullName evidence="2">Uncharacterized protein</fullName>
    </submittedName>
</protein>
<gene>
    <name evidence="2" type="ORF">GLOTRDRAFT_111785</name>
</gene>
<name>S7Q1H1_GLOTA</name>
<evidence type="ECO:0000256" key="1">
    <source>
        <dbReference type="SAM" id="MobiDB-lite"/>
    </source>
</evidence>
<organism evidence="2 3">
    <name type="scientific">Gloeophyllum trabeum (strain ATCC 11539 / FP-39264 / Madison 617)</name>
    <name type="common">Brown rot fungus</name>
    <dbReference type="NCBI Taxonomy" id="670483"/>
    <lineage>
        <taxon>Eukaryota</taxon>
        <taxon>Fungi</taxon>
        <taxon>Dikarya</taxon>
        <taxon>Basidiomycota</taxon>
        <taxon>Agaricomycotina</taxon>
        <taxon>Agaricomycetes</taxon>
        <taxon>Gloeophyllales</taxon>
        <taxon>Gloeophyllaceae</taxon>
        <taxon>Gloeophyllum</taxon>
    </lineage>
</organism>
<dbReference type="RefSeq" id="XP_007868097.1">
    <property type="nucleotide sequence ID" value="XM_007869906.1"/>
</dbReference>
<dbReference type="AlphaFoldDB" id="S7Q1H1"/>